<reference evidence="1" key="2">
    <citation type="submission" date="2017-11" db="EMBL/GenBank/DDBJ databases">
        <title>Coralsnake Venomics: Analyses of Venom Gland Transcriptomes and Proteomes of Six Brazilian Taxa.</title>
        <authorList>
            <person name="Aird S.D."/>
            <person name="Jorge da Silva N."/>
            <person name="Qiu L."/>
            <person name="Villar-Briones A."/>
            <person name="Aparecida-Saddi V."/>
            <person name="Campos-Telles M.P."/>
            <person name="Grau M."/>
            <person name="Mikheyev A.S."/>
        </authorList>
    </citation>
    <scope>NUCLEOTIDE SEQUENCE</scope>
    <source>
        <tissue evidence="1">Venom_gland</tissue>
    </source>
</reference>
<name>A0A2D4MZK8_9SAUR</name>
<evidence type="ECO:0000313" key="1">
    <source>
        <dbReference type="EMBL" id="LAB38196.1"/>
    </source>
</evidence>
<dbReference type="AlphaFoldDB" id="A0A2D4MZK8"/>
<organism evidence="1">
    <name type="scientific">Micrurus spixii</name>
    <name type="common">Amazon coral snake</name>
    <dbReference type="NCBI Taxonomy" id="129469"/>
    <lineage>
        <taxon>Eukaryota</taxon>
        <taxon>Metazoa</taxon>
        <taxon>Chordata</taxon>
        <taxon>Craniata</taxon>
        <taxon>Vertebrata</taxon>
        <taxon>Euteleostomi</taxon>
        <taxon>Lepidosauria</taxon>
        <taxon>Squamata</taxon>
        <taxon>Bifurcata</taxon>
        <taxon>Unidentata</taxon>
        <taxon>Episquamata</taxon>
        <taxon>Toxicofera</taxon>
        <taxon>Serpentes</taxon>
        <taxon>Colubroidea</taxon>
        <taxon>Elapidae</taxon>
        <taxon>Elapinae</taxon>
        <taxon>Micrurus</taxon>
    </lineage>
</organism>
<reference evidence="1" key="1">
    <citation type="submission" date="2017-07" db="EMBL/GenBank/DDBJ databases">
        <authorList>
            <person name="Mikheyev A."/>
            <person name="Grau M."/>
        </authorList>
    </citation>
    <scope>NUCLEOTIDE SEQUENCE</scope>
    <source>
        <tissue evidence="1">Venom_gland</tissue>
    </source>
</reference>
<dbReference type="EMBL" id="IACM01124378">
    <property type="protein sequence ID" value="LAB38196.1"/>
    <property type="molecule type" value="Transcribed_RNA"/>
</dbReference>
<accession>A0A2D4MZK8</accession>
<proteinExistence type="predicted"/>
<protein>
    <submittedName>
        <fullName evidence="1">Uncharacterized protein</fullName>
    </submittedName>
</protein>
<sequence>MLQGEKYIPLPIHRPNRGEYYSKKVPRSNMRHNAFIPLPIVLFKVTNSISQLDQNCDFLTIFSLGHSPLDKNIYKLKGPGSFLPSQGIKGHSPHMLVQSLLPELFWQLLLTSSNQTVR</sequence>